<keyword evidence="1" id="KW-0732">Signal</keyword>
<reference evidence="2 3" key="1">
    <citation type="submission" date="2016-10" db="EMBL/GenBank/DDBJ databases">
        <authorList>
            <person name="Varghese N."/>
            <person name="Submissions S."/>
        </authorList>
    </citation>
    <scope>NUCLEOTIDE SEQUENCE [LARGE SCALE GENOMIC DNA]</scope>
    <source>
        <strain evidence="2 3">CGMCC 1.6859</strain>
    </source>
</reference>
<evidence type="ECO:0008006" key="4">
    <source>
        <dbReference type="Google" id="ProtNLM"/>
    </source>
</evidence>
<comment type="caution">
    <text evidence="2">The sequence shown here is derived from an EMBL/GenBank/DDBJ whole genome shotgun (WGS) entry which is preliminary data.</text>
</comment>
<dbReference type="RefSeq" id="WP_091134063.1">
    <property type="nucleotide sequence ID" value="NZ_FMVC01000005.1"/>
</dbReference>
<name>A0ABY0LXN1_9FLAO</name>
<feature type="signal peptide" evidence="1">
    <location>
        <begin position="1"/>
        <end position="18"/>
    </location>
</feature>
<dbReference type="Proteomes" id="UP000199307">
    <property type="component" value="Unassembled WGS sequence"/>
</dbReference>
<proteinExistence type="predicted"/>
<sequence length="428" mass="46585">MKKITLTICLLLAVAANAQQEKGIIGYANWLDNWTEFKPQKTESKDANQILAGNITENTKLMKKNVYILHGNVYVTNNSVLTIDPGTVIIGDAATKGTLIITKGSKIMAEGQETDPIIFTSNASMKKAGDWGGIVILGDAPINKFGSVGSYNMDLDPSLTVYGGNNAASSSGILKYVRIEFAGRKVKGADAFNGLTVAGAGNKTVLENIMVSFSGGDSFAFYGGDVNASQLVSYKSINDDFKITQGAQCRLFNSLAVRSSYLSSNKDGSRCLEVKAYEKKNETDFTKKSTFVSASNLTLLNDSENIKADVQSGLVKEAIYVGENTALELKRSVVSGFNPAVLLDSKTEMNADNLKKIKFEEMFFNQCTGNIFTENNTDNSDLENWYGNSIFSNVYSQTDNKETFVDIYNAKRPDYRLQLGKITASSGR</sequence>
<keyword evidence="3" id="KW-1185">Reference proteome</keyword>
<evidence type="ECO:0000313" key="2">
    <source>
        <dbReference type="EMBL" id="SCY77000.1"/>
    </source>
</evidence>
<evidence type="ECO:0000313" key="3">
    <source>
        <dbReference type="Proteomes" id="UP000199307"/>
    </source>
</evidence>
<dbReference type="PANTHER" id="PTHR41339">
    <property type="entry name" value="LIPL48"/>
    <property type="match status" value="1"/>
</dbReference>
<feature type="chain" id="PRO_5045305586" description="T9SS C-terminal target domain-containing protein" evidence="1">
    <location>
        <begin position="19"/>
        <end position="428"/>
    </location>
</feature>
<accession>A0ABY0LXN1</accession>
<organism evidence="2 3">
    <name type="scientific">Flavobacterium anhuiense</name>
    <dbReference type="NCBI Taxonomy" id="459526"/>
    <lineage>
        <taxon>Bacteria</taxon>
        <taxon>Pseudomonadati</taxon>
        <taxon>Bacteroidota</taxon>
        <taxon>Flavobacteriia</taxon>
        <taxon>Flavobacteriales</taxon>
        <taxon>Flavobacteriaceae</taxon>
        <taxon>Flavobacterium</taxon>
    </lineage>
</organism>
<gene>
    <name evidence="2" type="ORF">SAMN02927916_3287</name>
</gene>
<protein>
    <recommendedName>
        <fullName evidence="4">T9SS C-terminal target domain-containing protein</fullName>
    </recommendedName>
</protein>
<evidence type="ECO:0000256" key="1">
    <source>
        <dbReference type="SAM" id="SignalP"/>
    </source>
</evidence>
<dbReference type="PANTHER" id="PTHR41339:SF1">
    <property type="entry name" value="SECRETED PROTEIN"/>
    <property type="match status" value="1"/>
</dbReference>
<dbReference type="EMBL" id="FMVC01000005">
    <property type="protein sequence ID" value="SCY77000.1"/>
    <property type="molecule type" value="Genomic_DNA"/>
</dbReference>